<dbReference type="RefSeq" id="WP_348954817.1">
    <property type="nucleotide sequence ID" value="NZ_JBDZYD010000013.1"/>
</dbReference>
<dbReference type="EMBL" id="JBDZYD010000013">
    <property type="protein sequence ID" value="MEQ0563760.1"/>
    <property type="molecule type" value="Genomic_DNA"/>
</dbReference>
<dbReference type="InterPro" id="IPR027383">
    <property type="entry name" value="Znf_put"/>
</dbReference>
<comment type="caution">
    <text evidence="5">The sequence shown here is derived from an EMBL/GenBank/DDBJ whole genome shotgun (WGS) entry which is preliminary data.</text>
</comment>
<evidence type="ECO:0000259" key="4">
    <source>
        <dbReference type="Pfam" id="PF13490"/>
    </source>
</evidence>
<dbReference type="InterPro" id="IPR041916">
    <property type="entry name" value="Anti_sigma_zinc_sf"/>
</dbReference>
<proteinExistence type="predicted"/>
<feature type="compositionally biased region" description="Low complexity" evidence="3">
    <location>
        <begin position="177"/>
        <end position="213"/>
    </location>
</feature>
<dbReference type="Pfam" id="PF13490">
    <property type="entry name" value="zf-HC2"/>
    <property type="match status" value="1"/>
</dbReference>
<feature type="region of interest" description="Disordered" evidence="3">
    <location>
        <begin position="169"/>
        <end position="213"/>
    </location>
</feature>
<evidence type="ECO:0000256" key="1">
    <source>
        <dbReference type="ARBA" id="ARBA00023015"/>
    </source>
</evidence>
<keyword evidence="1" id="KW-0805">Transcription regulation</keyword>
<name>A0ABV0LN81_9PSEU</name>
<accession>A0ABV0LN81</accession>
<organism evidence="5 6">
    <name type="scientific">Amycolatopsis melonis</name>
    <dbReference type="NCBI Taxonomy" id="3156488"/>
    <lineage>
        <taxon>Bacteria</taxon>
        <taxon>Bacillati</taxon>
        <taxon>Actinomycetota</taxon>
        <taxon>Actinomycetes</taxon>
        <taxon>Pseudonocardiales</taxon>
        <taxon>Pseudonocardiaceae</taxon>
        <taxon>Amycolatopsis</taxon>
    </lineage>
</organism>
<dbReference type="Proteomes" id="UP001440984">
    <property type="component" value="Unassembled WGS sequence"/>
</dbReference>
<feature type="domain" description="Putative zinc-finger" evidence="4">
    <location>
        <begin position="21"/>
        <end position="46"/>
    </location>
</feature>
<reference evidence="5 6" key="1">
    <citation type="submission" date="2024-05" db="EMBL/GenBank/DDBJ databases">
        <authorList>
            <person name="Zhao H."/>
            <person name="Xu Y."/>
            <person name="Lin S."/>
            <person name="Spain J.C."/>
            <person name="Zhou N.-Y."/>
        </authorList>
    </citation>
    <scope>NUCLEOTIDE SEQUENCE [LARGE SCALE GENOMIC DNA]</scope>
    <source>
        <strain evidence="5 6">NEAU-NG30</strain>
    </source>
</reference>
<sequence length="213" mass="21405">MTSPRGWGLPESHLLPDVVVAFVDGELSHGARDRAASHITRCPACAAEVRAQRQAMEAVRRASAPSMSAGFLASLQSIPQHTELPSSPDNLAITADGQLVAVQRPDRVAGLRDAGVLGGVAPLGRSAPLGQSPNVLGGGRFKRRAAQGAGVVVSGLVLSALALVGTSADGDGPEGGTPQPANLLPAQLAVPPQPTPTSASPSPTPVAVPAGIR</sequence>
<keyword evidence="2" id="KW-0804">Transcription</keyword>
<keyword evidence="6" id="KW-1185">Reference proteome</keyword>
<evidence type="ECO:0000256" key="2">
    <source>
        <dbReference type="ARBA" id="ARBA00023163"/>
    </source>
</evidence>
<protein>
    <submittedName>
        <fullName evidence="5">Zf-HC2 domain-containing protein</fullName>
    </submittedName>
</protein>
<evidence type="ECO:0000256" key="3">
    <source>
        <dbReference type="SAM" id="MobiDB-lite"/>
    </source>
</evidence>
<evidence type="ECO:0000313" key="5">
    <source>
        <dbReference type="EMBL" id="MEQ0563760.1"/>
    </source>
</evidence>
<evidence type="ECO:0000313" key="6">
    <source>
        <dbReference type="Proteomes" id="UP001440984"/>
    </source>
</evidence>
<gene>
    <name evidence="5" type="ORF">ABJI51_32180</name>
</gene>
<dbReference type="Gene3D" id="1.10.10.1320">
    <property type="entry name" value="Anti-sigma factor, zinc-finger domain"/>
    <property type="match status" value="1"/>
</dbReference>